<feature type="region of interest" description="Disordered" evidence="1">
    <location>
        <begin position="1"/>
        <end position="34"/>
    </location>
</feature>
<comment type="caution">
    <text evidence="4">The sequence shown here is derived from an EMBL/GenBank/DDBJ whole genome shotgun (WGS) entry which is preliminary data.</text>
</comment>
<evidence type="ECO:0000313" key="4">
    <source>
        <dbReference type="EMBL" id="TSJ78225.1"/>
    </source>
</evidence>
<accession>A0A556QNL1</accession>
<keyword evidence="2" id="KW-0472">Membrane</keyword>
<protein>
    <submittedName>
        <fullName evidence="4">Metallophosphoesterase</fullName>
    </submittedName>
</protein>
<feature type="transmembrane region" description="Helical" evidence="2">
    <location>
        <begin position="71"/>
        <end position="93"/>
    </location>
</feature>
<dbReference type="PANTHER" id="PTHR31302">
    <property type="entry name" value="TRANSMEMBRANE PROTEIN WITH METALLOPHOSPHOESTERASE DOMAIN-RELATED"/>
    <property type="match status" value="1"/>
</dbReference>
<feature type="transmembrane region" description="Helical" evidence="2">
    <location>
        <begin position="43"/>
        <end position="65"/>
    </location>
</feature>
<dbReference type="InterPro" id="IPR029052">
    <property type="entry name" value="Metallo-depent_PP-like"/>
</dbReference>
<feature type="transmembrane region" description="Helical" evidence="2">
    <location>
        <begin position="114"/>
        <end position="138"/>
    </location>
</feature>
<dbReference type="AlphaFoldDB" id="A0A556QNL1"/>
<keyword evidence="5" id="KW-1185">Reference proteome</keyword>
<dbReference type="OrthoDB" id="9780884at2"/>
<dbReference type="Gene3D" id="3.60.21.10">
    <property type="match status" value="1"/>
</dbReference>
<dbReference type="EMBL" id="VMBG01000001">
    <property type="protein sequence ID" value="TSJ78225.1"/>
    <property type="molecule type" value="Genomic_DNA"/>
</dbReference>
<dbReference type="CDD" id="cd07385">
    <property type="entry name" value="MPP_YkuE_C"/>
    <property type="match status" value="1"/>
</dbReference>
<evidence type="ECO:0000256" key="1">
    <source>
        <dbReference type="SAM" id="MobiDB-lite"/>
    </source>
</evidence>
<name>A0A556QNL1_9BACT</name>
<dbReference type="PANTHER" id="PTHR31302:SF0">
    <property type="entry name" value="TRANSMEMBRANE PROTEIN WITH METALLOPHOSPHOESTERASE DOMAIN"/>
    <property type="match status" value="1"/>
</dbReference>
<keyword evidence="2" id="KW-1133">Transmembrane helix</keyword>
<feature type="compositionally biased region" description="Polar residues" evidence="1">
    <location>
        <begin position="8"/>
        <end position="17"/>
    </location>
</feature>
<feature type="domain" description="Calcineurin-like phosphoesterase" evidence="3">
    <location>
        <begin position="188"/>
        <end position="348"/>
    </location>
</feature>
<evidence type="ECO:0000259" key="3">
    <source>
        <dbReference type="Pfam" id="PF00149"/>
    </source>
</evidence>
<evidence type="ECO:0000256" key="2">
    <source>
        <dbReference type="SAM" id="Phobius"/>
    </source>
</evidence>
<feature type="transmembrane region" description="Helical" evidence="2">
    <location>
        <begin position="144"/>
        <end position="162"/>
    </location>
</feature>
<dbReference type="InterPro" id="IPR051158">
    <property type="entry name" value="Metallophosphoesterase_sf"/>
</dbReference>
<sequence length="409" mass="44017">MGAIPASVKTSMSSQERSAVPSIDEASTEEAAPSNDGLMPNRMVIFVGLFSLILLLATALVSVTFRHFAGITGWTSLVIPPLLTLGFVPAMLLGFRRRNAAITALYRLSATALAFLNFALIAALVCWIACGITTLLGTSLNSRLLAFSLYGLAVVVTAYGLINAYWIRTTRATVALPNLPPTWRGRTLALVSDVHLGNVRGNAFVRRIVSRLNALKPDAVLLAGDMFDGAEVDLKTVAQSWEKLAAPQGAYFATGNHDEFSDRSKFITALTRAGVRVLHNEKLDLSGGLQLIGVHDGEAGEPVRFRKILERLSIAHDRASILLTHQPSNLTIPEAAGVSLQVSGHTHGGQFWPWTHVVSRVHGRFAYGLNRLNSLQVLTSSGVGTWGPPIRVGTRSEIVLIRLEAETAS</sequence>
<evidence type="ECO:0000313" key="5">
    <source>
        <dbReference type="Proteomes" id="UP000315648"/>
    </source>
</evidence>
<dbReference type="Proteomes" id="UP000315648">
    <property type="component" value="Unassembled WGS sequence"/>
</dbReference>
<proteinExistence type="predicted"/>
<dbReference type="GO" id="GO:0016787">
    <property type="term" value="F:hydrolase activity"/>
    <property type="evidence" value="ECO:0007669"/>
    <property type="project" value="InterPro"/>
</dbReference>
<dbReference type="Pfam" id="PF00149">
    <property type="entry name" value="Metallophos"/>
    <property type="match status" value="1"/>
</dbReference>
<dbReference type="InterPro" id="IPR004843">
    <property type="entry name" value="Calcineurin-like_PHP"/>
</dbReference>
<reference evidence="4 5" key="1">
    <citation type="submission" date="2019-07" db="EMBL/GenBank/DDBJ databases">
        <title>Description of 53C-WASEF.</title>
        <authorList>
            <person name="Pitt A."/>
            <person name="Hahn M.W."/>
        </authorList>
    </citation>
    <scope>NUCLEOTIDE SEQUENCE [LARGE SCALE GENOMIC DNA]</scope>
    <source>
        <strain evidence="4 5">53C-WASEF</strain>
    </source>
</reference>
<gene>
    <name evidence="4" type="ORF">FPL22_02645</name>
</gene>
<keyword evidence="2" id="KW-0812">Transmembrane</keyword>
<dbReference type="SUPFAM" id="SSF56300">
    <property type="entry name" value="Metallo-dependent phosphatases"/>
    <property type="match status" value="1"/>
</dbReference>
<organism evidence="4 5">
    <name type="scientific">Rariglobus hedericola</name>
    <dbReference type="NCBI Taxonomy" id="2597822"/>
    <lineage>
        <taxon>Bacteria</taxon>
        <taxon>Pseudomonadati</taxon>
        <taxon>Verrucomicrobiota</taxon>
        <taxon>Opitutia</taxon>
        <taxon>Opitutales</taxon>
        <taxon>Opitutaceae</taxon>
        <taxon>Rariglobus</taxon>
    </lineage>
</organism>